<evidence type="ECO:0000313" key="3">
    <source>
        <dbReference type="Proteomes" id="UP001304895"/>
    </source>
</evidence>
<dbReference type="EMBL" id="MU853413">
    <property type="protein sequence ID" value="KAK4133203.1"/>
    <property type="molecule type" value="Genomic_DNA"/>
</dbReference>
<reference evidence="2" key="2">
    <citation type="submission" date="2023-05" db="EMBL/GenBank/DDBJ databases">
        <authorList>
            <consortium name="Lawrence Berkeley National Laboratory"/>
            <person name="Steindorff A."/>
            <person name="Hensen N."/>
            <person name="Bonometti L."/>
            <person name="Westerberg I."/>
            <person name="Brannstrom I.O."/>
            <person name="Guillou S."/>
            <person name="Cros-Aarteil S."/>
            <person name="Calhoun S."/>
            <person name="Haridas S."/>
            <person name="Kuo A."/>
            <person name="Mondo S."/>
            <person name="Pangilinan J."/>
            <person name="Riley R."/>
            <person name="Labutti K."/>
            <person name="Andreopoulos B."/>
            <person name="Lipzen A."/>
            <person name="Chen C."/>
            <person name="Yanf M."/>
            <person name="Daum C."/>
            <person name="Ng V."/>
            <person name="Clum A."/>
            <person name="Ohm R."/>
            <person name="Martin F."/>
            <person name="Silar P."/>
            <person name="Natvig D."/>
            <person name="Lalanne C."/>
            <person name="Gautier V."/>
            <person name="Ament-Velasquez S.L."/>
            <person name="Kruys A."/>
            <person name="Hutchinson M.I."/>
            <person name="Powell A.J."/>
            <person name="Barry K."/>
            <person name="Miller A.N."/>
            <person name="Grigoriev I.V."/>
            <person name="Debuchy R."/>
            <person name="Gladieux P."/>
            <person name="Thoren M.H."/>
            <person name="Johannesson H."/>
        </authorList>
    </citation>
    <scope>NUCLEOTIDE SEQUENCE</scope>
    <source>
        <strain evidence="2">CBS 123565</strain>
    </source>
</reference>
<dbReference type="AlphaFoldDB" id="A0AAN6UHN1"/>
<reference evidence="2" key="1">
    <citation type="journal article" date="2023" name="Mol. Phylogenet. Evol.">
        <title>Genome-scale phylogeny and comparative genomics of the fungal order Sordariales.</title>
        <authorList>
            <person name="Hensen N."/>
            <person name="Bonometti L."/>
            <person name="Westerberg I."/>
            <person name="Brannstrom I.O."/>
            <person name="Guillou S."/>
            <person name="Cros-Aarteil S."/>
            <person name="Calhoun S."/>
            <person name="Haridas S."/>
            <person name="Kuo A."/>
            <person name="Mondo S."/>
            <person name="Pangilinan J."/>
            <person name="Riley R."/>
            <person name="LaButti K."/>
            <person name="Andreopoulos B."/>
            <person name="Lipzen A."/>
            <person name="Chen C."/>
            <person name="Yan M."/>
            <person name="Daum C."/>
            <person name="Ng V."/>
            <person name="Clum A."/>
            <person name="Steindorff A."/>
            <person name="Ohm R.A."/>
            <person name="Martin F."/>
            <person name="Silar P."/>
            <person name="Natvig D.O."/>
            <person name="Lalanne C."/>
            <person name="Gautier V."/>
            <person name="Ament-Velasquez S.L."/>
            <person name="Kruys A."/>
            <person name="Hutchinson M.I."/>
            <person name="Powell A.J."/>
            <person name="Barry K."/>
            <person name="Miller A.N."/>
            <person name="Grigoriev I.V."/>
            <person name="Debuchy R."/>
            <person name="Gladieux P."/>
            <person name="Hiltunen Thoren M."/>
            <person name="Johannesson H."/>
        </authorList>
    </citation>
    <scope>NUCLEOTIDE SEQUENCE</scope>
    <source>
        <strain evidence="2">CBS 123565</strain>
    </source>
</reference>
<feature type="compositionally biased region" description="Basic residues" evidence="1">
    <location>
        <begin position="173"/>
        <end position="182"/>
    </location>
</feature>
<organism evidence="2 3">
    <name type="scientific">Trichocladium antarcticum</name>
    <dbReference type="NCBI Taxonomy" id="1450529"/>
    <lineage>
        <taxon>Eukaryota</taxon>
        <taxon>Fungi</taxon>
        <taxon>Dikarya</taxon>
        <taxon>Ascomycota</taxon>
        <taxon>Pezizomycotina</taxon>
        <taxon>Sordariomycetes</taxon>
        <taxon>Sordariomycetidae</taxon>
        <taxon>Sordariales</taxon>
        <taxon>Chaetomiaceae</taxon>
        <taxon>Trichocladium</taxon>
    </lineage>
</organism>
<dbReference type="Proteomes" id="UP001304895">
    <property type="component" value="Unassembled WGS sequence"/>
</dbReference>
<feature type="region of interest" description="Disordered" evidence="1">
    <location>
        <begin position="1"/>
        <end position="21"/>
    </location>
</feature>
<evidence type="ECO:0000313" key="2">
    <source>
        <dbReference type="EMBL" id="KAK4133203.1"/>
    </source>
</evidence>
<gene>
    <name evidence="2" type="ORF">BT67DRAFT_59179</name>
</gene>
<protein>
    <submittedName>
        <fullName evidence="2">Uncharacterized protein</fullName>
    </submittedName>
</protein>
<feature type="region of interest" description="Disordered" evidence="1">
    <location>
        <begin position="153"/>
        <end position="182"/>
    </location>
</feature>
<proteinExistence type="predicted"/>
<keyword evidence="3" id="KW-1185">Reference proteome</keyword>
<evidence type="ECO:0000256" key="1">
    <source>
        <dbReference type="SAM" id="MobiDB-lite"/>
    </source>
</evidence>
<name>A0AAN6UHN1_9PEZI</name>
<sequence>MELSVAQQQQQPAGPAARLLLGDGPARTRWRKPMHGSIGPSHPAPASTLAGDLAFVVVRGFLIGRSPPCTRLFSARHGDVQRPCHVWCNLHPSSHGTGSLLVCALGQSEAGSAPARCVGGSDGLARVPDDAVPWLRSVTGDWEGTEGEGWWRYGEAPGEMRQSRGKGDICSGTRRRPLPSPP</sequence>
<comment type="caution">
    <text evidence="2">The sequence shown here is derived from an EMBL/GenBank/DDBJ whole genome shotgun (WGS) entry which is preliminary data.</text>
</comment>
<accession>A0AAN6UHN1</accession>